<gene>
    <name evidence="6" type="primary">dinB</name>
    <name evidence="8" type="ORF">LKD42_08070</name>
</gene>
<comment type="subunit">
    <text evidence="6">Monomer.</text>
</comment>
<dbReference type="InterPro" id="IPR022880">
    <property type="entry name" value="DNApol_IV"/>
</dbReference>
<keyword evidence="2 6" id="KW-0515">Mutator protein</keyword>
<name>A0ABS8EVK3_9FIRM</name>
<dbReference type="Gene3D" id="1.10.150.20">
    <property type="entry name" value="5' to 3' exonuclease, C-terminal subdomain"/>
    <property type="match status" value="1"/>
</dbReference>
<evidence type="ECO:0000256" key="3">
    <source>
        <dbReference type="ARBA" id="ARBA00022695"/>
    </source>
</evidence>
<keyword evidence="3 6" id="KW-0548">Nucleotidyltransferase</keyword>
<dbReference type="CDD" id="cd03586">
    <property type="entry name" value="PolY_Pol_IV_kappa"/>
    <property type="match status" value="1"/>
</dbReference>
<dbReference type="HAMAP" id="MF_01113">
    <property type="entry name" value="DNApol_IV"/>
    <property type="match status" value="1"/>
</dbReference>
<dbReference type="EC" id="2.7.7.7" evidence="6"/>
<dbReference type="InterPro" id="IPR050116">
    <property type="entry name" value="DNA_polymerase-Y"/>
</dbReference>
<keyword evidence="6" id="KW-0808">Transferase</keyword>
<keyword evidence="9" id="KW-1185">Reference proteome</keyword>
<comment type="caution">
    <text evidence="8">The sequence shown here is derived from an EMBL/GenBank/DDBJ whole genome shotgun (WGS) entry which is preliminary data.</text>
</comment>
<dbReference type="Gene3D" id="3.30.70.270">
    <property type="match status" value="1"/>
</dbReference>
<evidence type="ECO:0000256" key="6">
    <source>
        <dbReference type="HAMAP-Rule" id="MF_01113"/>
    </source>
</evidence>
<keyword evidence="6" id="KW-0963">Cytoplasm</keyword>
<feature type="site" description="Substrate discrimination" evidence="6">
    <location>
        <position position="13"/>
    </location>
</feature>
<accession>A0ABS8EVK3</accession>
<comment type="catalytic activity">
    <reaction evidence="6">
        <text>DNA(n) + a 2'-deoxyribonucleoside 5'-triphosphate = DNA(n+1) + diphosphate</text>
        <dbReference type="Rhea" id="RHEA:22508"/>
        <dbReference type="Rhea" id="RHEA-COMP:17339"/>
        <dbReference type="Rhea" id="RHEA-COMP:17340"/>
        <dbReference type="ChEBI" id="CHEBI:33019"/>
        <dbReference type="ChEBI" id="CHEBI:61560"/>
        <dbReference type="ChEBI" id="CHEBI:173112"/>
        <dbReference type="EC" id="2.7.7.7"/>
    </reaction>
</comment>
<dbReference type="EMBL" id="JAJEQE010000023">
    <property type="protein sequence ID" value="MCC2149210.1"/>
    <property type="molecule type" value="Genomic_DNA"/>
</dbReference>
<comment type="function">
    <text evidence="6">Poorly processive, error-prone DNA polymerase involved in untargeted mutagenesis. Copies undamaged DNA at stalled replication forks, which arise in vivo from mismatched or misaligned primer ends. These misaligned primers can be extended by PolIV. Exhibits no 3'-5' exonuclease (proofreading) activity. May be involved in translesional synthesis, in conjunction with the beta clamp from PolIII.</text>
</comment>
<keyword evidence="4 6" id="KW-0227">DNA damage</keyword>
<dbReference type="SUPFAM" id="SSF56672">
    <property type="entry name" value="DNA/RNA polymerases"/>
    <property type="match status" value="1"/>
</dbReference>
<dbReference type="Gene3D" id="3.40.1170.60">
    <property type="match status" value="1"/>
</dbReference>
<dbReference type="Pfam" id="PF00817">
    <property type="entry name" value="IMS"/>
    <property type="match status" value="1"/>
</dbReference>
<evidence type="ECO:0000313" key="9">
    <source>
        <dbReference type="Proteomes" id="UP001299235"/>
    </source>
</evidence>
<comment type="similarity">
    <text evidence="1 6">Belongs to the DNA polymerase type-Y family.</text>
</comment>
<feature type="domain" description="UmuC" evidence="7">
    <location>
        <begin position="4"/>
        <end position="192"/>
    </location>
</feature>
<keyword evidence="6" id="KW-0460">Magnesium</keyword>
<keyword evidence="6" id="KW-0235">DNA replication</keyword>
<evidence type="ECO:0000313" key="8">
    <source>
        <dbReference type="EMBL" id="MCC2149210.1"/>
    </source>
</evidence>
<evidence type="ECO:0000256" key="1">
    <source>
        <dbReference type="ARBA" id="ARBA00010945"/>
    </source>
</evidence>
<protein>
    <recommendedName>
        <fullName evidence="6">DNA polymerase IV</fullName>
        <shortName evidence="6">Pol IV</shortName>
        <ecNumber evidence="6">2.7.7.7</ecNumber>
    </recommendedName>
</protein>
<dbReference type="PANTHER" id="PTHR11076:SF35">
    <property type="entry name" value="DNA REPAIR PROTEIN HOMOLOG YOBH"/>
    <property type="match status" value="1"/>
</dbReference>
<dbReference type="InterPro" id="IPR036775">
    <property type="entry name" value="DNA_pol_Y-fam_lit_finger_sf"/>
</dbReference>
<feature type="binding site" evidence="6">
    <location>
        <position position="8"/>
    </location>
    <ligand>
        <name>Mg(2+)</name>
        <dbReference type="ChEBI" id="CHEBI:18420"/>
    </ligand>
</feature>
<organism evidence="8 9">
    <name type="scientific">Hominisplanchenecus faecis</name>
    <dbReference type="NCBI Taxonomy" id="2885351"/>
    <lineage>
        <taxon>Bacteria</taxon>
        <taxon>Bacillati</taxon>
        <taxon>Bacillota</taxon>
        <taxon>Clostridia</taxon>
        <taxon>Lachnospirales</taxon>
        <taxon>Lachnospiraceae</taxon>
        <taxon>Hominisplanchenecus</taxon>
    </lineage>
</organism>
<evidence type="ECO:0000256" key="4">
    <source>
        <dbReference type="ARBA" id="ARBA00022763"/>
    </source>
</evidence>
<feature type="binding site" evidence="6">
    <location>
        <position position="110"/>
    </location>
    <ligand>
        <name>Mg(2+)</name>
        <dbReference type="ChEBI" id="CHEBI:18420"/>
    </ligand>
</feature>
<keyword evidence="5 6" id="KW-0239">DNA-directed DNA polymerase</keyword>
<comment type="subcellular location">
    <subcellularLocation>
        <location evidence="6">Cytoplasm</location>
    </subcellularLocation>
</comment>
<proteinExistence type="inferred from homology"/>
<dbReference type="Pfam" id="PF11799">
    <property type="entry name" value="IMS_C"/>
    <property type="match status" value="1"/>
</dbReference>
<dbReference type="Proteomes" id="UP001299235">
    <property type="component" value="Unassembled WGS sequence"/>
</dbReference>
<keyword evidence="6" id="KW-0238">DNA-binding</keyword>
<evidence type="ECO:0000256" key="2">
    <source>
        <dbReference type="ARBA" id="ARBA00022457"/>
    </source>
</evidence>
<reference evidence="8 9" key="1">
    <citation type="submission" date="2021-10" db="EMBL/GenBank/DDBJ databases">
        <title>Anaerobic single-cell dispensing facilitates the cultivation of human gut bacteria.</title>
        <authorList>
            <person name="Afrizal A."/>
        </authorList>
    </citation>
    <scope>NUCLEOTIDE SEQUENCE [LARGE SCALE GENOMIC DNA]</scope>
    <source>
        <strain evidence="8 9">CLA-AA-H246</strain>
    </source>
</reference>
<dbReference type="PANTHER" id="PTHR11076">
    <property type="entry name" value="DNA REPAIR POLYMERASE UMUC / TRANSFERASE FAMILY MEMBER"/>
    <property type="match status" value="1"/>
</dbReference>
<dbReference type="InterPro" id="IPR043502">
    <property type="entry name" value="DNA/RNA_pol_sf"/>
</dbReference>
<dbReference type="SUPFAM" id="SSF100879">
    <property type="entry name" value="Lesion bypass DNA polymerase (Y-family), little finger domain"/>
    <property type="match status" value="1"/>
</dbReference>
<dbReference type="InterPro" id="IPR043128">
    <property type="entry name" value="Rev_trsase/Diguanyl_cyclase"/>
</dbReference>
<comment type="cofactor">
    <cofactor evidence="6">
        <name>Mg(2+)</name>
        <dbReference type="ChEBI" id="CHEBI:18420"/>
    </cofactor>
    <text evidence="6">Binds 2 magnesium ions per subunit.</text>
</comment>
<sequence>MRTIFHIDVNSAYLSWTSVENLKTGNGPDLREIPAIIGGDQKTRHGVVLAKSIPAKKFGIHTGEPVVNALKKCPNLVMAPPNHDLYHAYSCRMMDFLHSLTPDIEQVSIDECFLDFTGISHRYPSPYAAARYIKDEIHGRFGFTVNVGISSNKLLAKMASDFEKPDKIHTLFPDEIPQKMWPLPIGELFMAGKSSVKALNNLGIRTIGELAASDPKLITLNLKSHGTMLWNYANGIDNSPVCSTPAEAKGIGNSTTLSCDLTKECEAVPILHSLAESVASRLRKAHKKAGSICVEIKYYDFQSVSRQTQIDIPTNSTDLITQTSKRLFHELWNQQPVRLLGIRTTKLVDENEPVQLSLFDLDFSDISANKTNANADFPKKPSPEKQKKLDAALDSIRKKYGKKAVTRASEME</sequence>
<keyword evidence="6" id="KW-0479">Metal-binding</keyword>
<dbReference type="PROSITE" id="PS50173">
    <property type="entry name" value="UMUC"/>
    <property type="match status" value="1"/>
</dbReference>
<dbReference type="RefSeq" id="WP_248835379.1">
    <property type="nucleotide sequence ID" value="NZ_JAJEQE010000023.1"/>
</dbReference>
<feature type="active site" evidence="6">
    <location>
        <position position="111"/>
    </location>
</feature>
<dbReference type="InterPro" id="IPR001126">
    <property type="entry name" value="UmuC"/>
</dbReference>
<keyword evidence="6" id="KW-0234">DNA repair</keyword>
<dbReference type="InterPro" id="IPR017961">
    <property type="entry name" value="DNA_pol_Y-fam_little_finger"/>
</dbReference>
<dbReference type="Gene3D" id="3.30.1490.100">
    <property type="entry name" value="DNA polymerase, Y-family, little finger domain"/>
    <property type="match status" value="1"/>
</dbReference>
<evidence type="ECO:0000256" key="5">
    <source>
        <dbReference type="ARBA" id="ARBA00022932"/>
    </source>
</evidence>
<evidence type="ECO:0000259" key="7">
    <source>
        <dbReference type="PROSITE" id="PS50173"/>
    </source>
</evidence>